<dbReference type="OrthoDB" id="910296at2"/>
<evidence type="ECO:0000313" key="9">
    <source>
        <dbReference type="Proteomes" id="UP000290637"/>
    </source>
</evidence>
<dbReference type="Gene3D" id="2.170.130.10">
    <property type="entry name" value="TonB-dependent receptor, plug domain"/>
    <property type="match status" value="1"/>
</dbReference>
<dbReference type="Pfam" id="PF14905">
    <property type="entry name" value="OMP_b-brl_3"/>
    <property type="match status" value="1"/>
</dbReference>
<evidence type="ECO:0000256" key="1">
    <source>
        <dbReference type="ARBA" id="ARBA00004442"/>
    </source>
</evidence>
<proteinExistence type="inferred from homology"/>
<feature type="domain" description="Outer membrane protein beta-barrel" evidence="7">
    <location>
        <begin position="326"/>
        <end position="685"/>
    </location>
</feature>
<dbReference type="PANTHER" id="PTHR40980">
    <property type="entry name" value="PLUG DOMAIN-CONTAINING PROTEIN"/>
    <property type="match status" value="1"/>
</dbReference>
<evidence type="ECO:0000313" key="8">
    <source>
        <dbReference type="EMBL" id="QBE63879.1"/>
    </source>
</evidence>
<keyword evidence="9" id="KW-1185">Reference proteome</keyword>
<sequence>MPIRPGTTLAAMLAALAALSNATHAQEPAIATVTVTAKKAPVTRKLDRTVHDVSSSAKAANGTAQDVLQSIPELSVTADGQLAVKGNSQVTVLVDGKPTAMLSGDERAVALQTMAGADIASVEVITNPSAATGASGGAVVNIVLKRNRKPGTHAQVRGSAADQGLWNLGMSGDATGKDVSVHGNVAYRHDGTRKLRSSAVGWHDPLTGQAGQTAQASSVFVRRIVHSAALGIDYTLSATDSVSLSARHNGRRSRPLLDTLNTTRTDAGESLFHRISYGPNEQSDDSASLAWSHQGPGQALKAMVQRSRTVALVDKSYRDVFVEPVQATRYSRGATRSARRLDQATFDWSQASRHGQWSMGTDFRDDMDDLANYQAAVDPATGGETPDPGTTNGYAVQTTVSAAYVTDRIRHGKWEVLLGGRFERTALRITPAQGTVQARHWHAMNPSLHVRYAATDKAELTLAYRRGLQRPDPRDLNPFTTYVDAQNLNRGNPGLGPQRLASWEIGANAAGKHFSGSLGAFHRTSRDTVVEARSVAGNVLVTSKQNGGIARSAGMTGLLDWTPDATLRLGMDGGAWRVALRTPDLPGLVRQHGIAGYVNLKMGYSTGQDDLSLDAHIQSSSITPLGRQGSTSSVNATWKRALTGTWSLTVNANDVFDGSRRTYRTDASTFRQAGFDHFVARRVYVGFVRKIE</sequence>
<feature type="chain" id="PRO_5020290821" evidence="5">
    <location>
        <begin position="26"/>
        <end position="692"/>
    </location>
</feature>
<dbReference type="InterPro" id="IPR037066">
    <property type="entry name" value="Plug_dom_sf"/>
</dbReference>
<comment type="similarity">
    <text evidence="2">Belongs to the TonB-dependent receptor family.</text>
</comment>
<evidence type="ECO:0000256" key="2">
    <source>
        <dbReference type="ARBA" id="ARBA00009810"/>
    </source>
</evidence>
<dbReference type="Proteomes" id="UP000290637">
    <property type="component" value="Chromosome"/>
</dbReference>
<evidence type="ECO:0000256" key="3">
    <source>
        <dbReference type="ARBA" id="ARBA00023136"/>
    </source>
</evidence>
<dbReference type="Gene3D" id="2.40.170.20">
    <property type="entry name" value="TonB-dependent receptor, beta-barrel domain"/>
    <property type="match status" value="1"/>
</dbReference>
<dbReference type="SUPFAM" id="SSF56935">
    <property type="entry name" value="Porins"/>
    <property type="match status" value="1"/>
</dbReference>
<keyword evidence="4" id="KW-0998">Cell outer membrane</keyword>
<dbReference type="AlphaFoldDB" id="A0A4P6KXJ8"/>
<reference evidence="8 9" key="1">
    <citation type="submission" date="2019-02" db="EMBL/GenBank/DDBJ databases">
        <title>Draft Genome Sequences of Six Type Strains of the Genus Massilia.</title>
        <authorList>
            <person name="Miess H."/>
            <person name="Frediansyhah A."/>
            <person name="Gross H."/>
        </authorList>
    </citation>
    <scope>NUCLEOTIDE SEQUENCE [LARGE SCALE GENOMIC DNA]</scope>
    <source>
        <strain evidence="8 9">DSM 17473</strain>
    </source>
</reference>
<dbReference type="EMBL" id="CP035913">
    <property type="protein sequence ID" value="QBE63879.1"/>
    <property type="molecule type" value="Genomic_DNA"/>
</dbReference>
<feature type="signal peptide" evidence="5">
    <location>
        <begin position="1"/>
        <end position="25"/>
    </location>
</feature>
<dbReference type="KEGG" id="plue:EWM63_13515"/>
<keyword evidence="5" id="KW-0732">Signal</keyword>
<feature type="domain" description="TonB-dependent receptor plug" evidence="6">
    <location>
        <begin position="58"/>
        <end position="137"/>
    </location>
</feature>
<dbReference type="PANTHER" id="PTHR40980:SF4">
    <property type="entry name" value="TONB-DEPENDENT RECEPTOR-LIKE BETA-BARREL DOMAIN-CONTAINING PROTEIN"/>
    <property type="match status" value="1"/>
</dbReference>
<gene>
    <name evidence="8" type="ORF">EWM63_13515</name>
</gene>
<dbReference type="InterPro" id="IPR041700">
    <property type="entry name" value="OMP_b-brl_3"/>
</dbReference>
<dbReference type="InterPro" id="IPR012910">
    <property type="entry name" value="Plug_dom"/>
</dbReference>
<protein>
    <submittedName>
        <fullName evidence="8">TonB-dependent receptor</fullName>
    </submittedName>
</protein>
<evidence type="ECO:0000256" key="5">
    <source>
        <dbReference type="SAM" id="SignalP"/>
    </source>
</evidence>
<comment type="subcellular location">
    <subcellularLocation>
        <location evidence="1">Cell outer membrane</location>
    </subcellularLocation>
</comment>
<dbReference type="Pfam" id="PF07715">
    <property type="entry name" value="Plug"/>
    <property type="match status" value="1"/>
</dbReference>
<accession>A0A4P6KXJ8</accession>
<evidence type="ECO:0000259" key="6">
    <source>
        <dbReference type="Pfam" id="PF07715"/>
    </source>
</evidence>
<evidence type="ECO:0000256" key="4">
    <source>
        <dbReference type="ARBA" id="ARBA00023237"/>
    </source>
</evidence>
<keyword evidence="3" id="KW-0472">Membrane</keyword>
<dbReference type="RefSeq" id="WP_130187000.1">
    <property type="nucleotide sequence ID" value="NZ_CP035913.1"/>
</dbReference>
<evidence type="ECO:0000259" key="7">
    <source>
        <dbReference type="Pfam" id="PF14905"/>
    </source>
</evidence>
<keyword evidence="8" id="KW-0675">Receptor</keyword>
<organism evidence="8 9">
    <name type="scientific">Pseudoduganella lutea</name>
    <dbReference type="NCBI Taxonomy" id="321985"/>
    <lineage>
        <taxon>Bacteria</taxon>
        <taxon>Pseudomonadati</taxon>
        <taxon>Pseudomonadota</taxon>
        <taxon>Betaproteobacteria</taxon>
        <taxon>Burkholderiales</taxon>
        <taxon>Oxalobacteraceae</taxon>
        <taxon>Telluria group</taxon>
        <taxon>Pseudoduganella</taxon>
    </lineage>
</organism>
<dbReference type="GO" id="GO:0009279">
    <property type="term" value="C:cell outer membrane"/>
    <property type="evidence" value="ECO:0007669"/>
    <property type="project" value="UniProtKB-SubCell"/>
</dbReference>
<name>A0A4P6KXJ8_9BURK</name>
<dbReference type="InterPro" id="IPR036942">
    <property type="entry name" value="Beta-barrel_TonB_sf"/>
</dbReference>